<dbReference type="Proteomes" id="UP000288197">
    <property type="component" value="Unassembled WGS sequence"/>
</dbReference>
<name>A0A369AW69_9ENTE</name>
<protein>
    <submittedName>
        <fullName evidence="4">Uncharacterized protein</fullName>
    </submittedName>
</protein>
<reference evidence="4 5" key="1">
    <citation type="submission" date="2017-05" db="EMBL/GenBank/DDBJ databases">
        <title>Vagococcus spp. assemblies.</title>
        <authorList>
            <person name="Gulvik C.A."/>
        </authorList>
    </citation>
    <scope>NUCLEOTIDE SEQUENCE [LARGE SCALE GENOMIC DNA]</scope>
    <source>
        <strain evidence="4 5">NCFB 2497</strain>
    </source>
</reference>
<dbReference type="PRINTS" id="PR00032">
    <property type="entry name" value="HTHARAC"/>
</dbReference>
<evidence type="ECO:0000313" key="5">
    <source>
        <dbReference type="Proteomes" id="UP000288197"/>
    </source>
</evidence>
<dbReference type="PANTHER" id="PTHR43280:SF28">
    <property type="entry name" value="HTH-TYPE TRANSCRIPTIONAL ACTIVATOR RHAS"/>
    <property type="match status" value="1"/>
</dbReference>
<comment type="caution">
    <text evidence="4">The sequence shown here is derived from an EMBL/GenBank/DDBJ whole genome shotgun (WGS) entry which is preliminary data.</text>
</comment>
<evidence type="ECO:0000256" key="3">
    <source>
        <dbReference type="ARBA" id="ARBA00023163"/>
    </source>
</evidence>
<dbReference type="AlphaFoldDB" id="A0A369AW69"/>
<dbReference type="OrthoDB" id="9813413at2"/>
<proteinExistence type="predicted"/>
<dbReference type="EMBL" id="NGJX01000010">
    <property type="protein sequence ID" value="RSU00938.1"/>
    <property type="molecule type" value="Genomic_DNA"/>
</dbReference>
<organism evidence="4 5">
    <name type="scientific">Vagococcus fluvialis</name>
    <dbReference type="NCBI Taxonomy" id="2738"/>
    <lineage>
        <taxon>Bacteria</taxon>
        <taxon>Bacillati</taxon>
        <taxon>Bacillota</taxon>
        <taxon>Bacilli</taxon>
        <taxon>Lactobacillales</taxon>
        <taxon>Enterococcaceae</taxon>
        <taxon>Vagococcus</taxon>
    </lineage>
</organism>
<dbReference type="Gene3D" id="1.10.10.60">
    <property type="entry name" value="Homeodomain-like"/>
    <property type="match status" value="2"/>
</dbReference>
<dbReference type="PANTHER" id="PTHR43280">
    <property type="entry name" value="ARAC-FAMILY TRANSCRIPTIONAL REGULATOR"/>
    <property type="match status" value="1"/>
</dbReference>
<dbReference type="InterPro" id="IPR020449">
    <property type="entry name" value="Tscrpt_reg_AraC-type_HTH"/>
</dbReference>
<evidence type="ECO:0000256" key="2">
    <source>
        <dbReference type="ARBA" id="ARBA00023125"/>
    </source>
</evidence>
<keyword evidence="1" id="KW-0805">Transcription regulation</keyword>
<dbReference type="Pfam" id="PF12833">
    <property type="entry name" value="HTH_18"/>
    <property type="match status" value="1"/>
</dbReference>
<dbReference type="GO" id="GO:0003700">
    <property type="term" value="F:DNA-binding transcription factor activity"/>
    <property type="evidence" value="ECO:0007669"/>
    <property type="project" value="InterPro"/>
</dbReference>
<evidence type="ECO:0000256" key="1">
    <source>
        <dbReference type="ARBA" id="ARBA00023015"/>
    </source>
</evidence>
<dbReference type="GO" id="GO:0043565">
    <property type="term" value="F:sequence-specific DNA binding"/>
    <property type="evidence" value="ECO:0007669"/>
    <property type="project" value="InterPro"/>
</dbReference>
<sequence length="276" mass="31826">MLEIAKPSFKPEVLYVADGYFREGTKANPHYHDSIEISIVLKGPTFYHINHQSYLVETGDVVIINPYDLHFEEQKTGTSHHMHLGLDSFQLLGYEKNQIPIISPVIKMGQSEVFHHIIKRVLKEKEESQLYQEAVMRLLATDLLILLLREIDKQKLPIKPIKQKEKSKTVLANSIKYYLEAHHSEDISLDSLSSSMYISPTYMSKLFKQETGESPINYLIKIRMEKAKELLVKEELSVKEIANSVGYQDAYHFSKLFKKYTGNSPSDYIKKKTSTS</sequence>
<dbReference type="InterPro" id="IPR014710">
    <property type="entry name" value="RmlC-like_jellyroll"/>
</dbReference>
<dbReference type="PROSITE" id="PS01124">
    <property type="entry name" value="HTH_ARAC_FAMILY_2"/>
    <property type="match status" value="1"/>
</dbReference>
<dbReference type="InterPro" id="IPR018060">
    <property type="entry name" value="HTH_AraC"/>
</dbReference>
<evidence type="ECO:0000313" key="4">
    <source>
        <dbReference type="EMBL" id="RSU00938.1"/>
    </source>
</evidence>
<dbReference type="InterPro" id="IPR037923">
    <property type="entry name" value="HTH-like"/>
</dbReference>
<dbReference type="Gene3D" id="2.60.120.10">
    <property type="entry name" value="Jelly Rolls"/>
    <property type="match status" value="1"/>
</dbReference>
<dbReference type="InterPro" id="IPR018062">
    <property type="entry name" value="HTH_AraC-typ_CS"/>
</dbReference>
<dbReference type="SUPFAM" id="SSF51215">
    <property type="entry name" value="Regulatory protein AraC"/>
    <property type="match status" value="1"/>
</dbReference>
<keyword evidence="5" id="KW-1185">Reference proteome</keyword>
<dbReference type="InterPro" id="IPR003313">
    <property type="entry name" value="AraC-bd"/>
</dbReference>
<keyword evidence="2" id="KW-0238">DNA-binding</keyword>
<gene>
    <name evidence="4" type="ORF">CBF32_10035</name>
</gene>
<dbReference type="Pfam" id="PF02311">
    <property type="entry name" value="AraC_binding"/>
    <property type="match status" value="1"/>
</dbReference>
<dbReference type="RefSeq" id="WP_114290108.1">
    <property type="nucleotide sequence ID" value="NZ_CP081459.1"/>
</dbReference>
<dbReference type="SUPFAM" id="SSF46689">
    <property type="entry name" value="Homeodomain-like"/>
    <property type="match status" value="2"/>
</dbReference>
<dbReference type="SMART" id="SM00342">
    <property type="entry name" value="HTH_ARAC"/>
    <property type="match status" value="1"/>
</dbReference>
<dbReference type="GeneID" id="63147001"/>
<accession>A0A369AW69</accession>
<dbReference type="PROSITE" id="PS00041">
    <property type="entry name" value="HTH_ARAC_FAMILY_1"/>
    <property type="match status" value="1"/>
</dbReference>
<dbReference type="InterPro" id="IPR009057">
    <property type="entry name" value="Homeodomain-like_sf"/>
</dbReference>
<keyword evidence="3" id="KW-0804">Transcription</keyword>